<gene>
    <name evidence="3" type="ORF">CWE06_08295</name>
</gene>
<dbReference type="GO" id="GO:0008081">
    <property type="term" value="F:phosphoric diester hydrolase activity"/>
    <property type="evidence" value="ECO:0007669"/>
    <property type="project" value="InterPro"/>
</dbReference>
<dbReference type="Proteomes" id="UP000288212">
    <property type="component" value="Unassembled WGS sequence"/>
</dbReference>
<organism evidence="3 4">
    <name type="scientific">Aliidiomarina haloalkalitolerans</name>
    <dbReference type="NCBI Taxonomy" id="859059"/>
    <lineage>
        <taxon>Bacteria</taxon>
        <taxon>Pseudomonadati</taxon>
        <taxon>Pseudomonadota</taxon>
        <taxon>Gammaproteobacteria</taxon>
        <taxon>Alteromonadales</taxon>
        <taxon>Idiomarinaceae</taxon>
        <taxon>Aliidiomarina</taxon>
    </lineage>
</organism>
<comment type="caution">
    <text evidence="3">The sequence shown here is derived from an EMBL/GenBank/DDBJ whole genome shotgun (WGS) entry which is preliminary data.</text>
</comment>
<dbReference type="SUPFAM" id="SSF51695">
    <property type="entry name" value="PLC-like phosphodiesterases"/>
    <property type="match status" value="1"/>
</dbReference>
<feature type="transmembrane region" description="Helical" evidence="1">
    <location>
        <begin position="267"/>
        <end position="288"/>
    </location>
</feature>
<feature type="transmembrane region" description="Helical" evidence="1">
    <location>
        <begin position="168"/>
        <end position="191"/>
    </location>
</feature>
<keyword evidence="1" id="KW-0472">Membrane</keyword>
<feature type="transmembrane region" description="Helical" evidence="1">
    <location>
        <begin position="325"/>
        <end position="346"/>
    </location>
</feature>
<dbReference type="InterPro" id="IPR018476">
    <property type="entry name" value="GlyceroP-diester-Pdiesterase_M"/>
</dbReference>
<sequence length="606" mass="67361">MLSIARLKLEVLANIRYHRRSLLAFHVYFAILMVTVLVPASAWLLTALVKSSGASLVGNEDLLRFLLQPSGLVWALLSLTLVSVAVFFQHAGMMLITTRDRNGQFHTAARALWYLLLHSKAILTLALIQVAIHLALLLPVILAVGWAFQYFLGGYDIYYVINALPPELWSFLACCLLASVWVLVIHGNLYLRWSMALPAMLLENRGPVSALNRSAELTLGTRRRIAATLLSVAAILASLPLFISWLFDGLGWTLFNILPANDRVVAATVLVLLVSYALSNLVAAFIAVSGNSLALLRLYHQYCLNEGSQEKVCLSQTNEPRNTGLFAVGIEVVLVLFALVQVTYAVQQFRPSEEVLNIAHRGNSWDAPENTLAAIERAIVDGADYVELDARHTADGQLVLIHDRDMLRIAGEPRPIWTVDFSEVQDLDIGSWFAPEFSNERLPTLAQAVELLRGRAGLYLEVKGAPQMPDLVPMVLAELRRLEFIDETILASLAPVDLAAARAIEPQLRTSLLVHTSVGRLAGQDVDMYGIRAALATPRNLNRLRAQEQGVHVWTVNDVAGMERMIDIGVDGIITDRPDLLTEVLQQRAELNPVERWLLRFRYRLW</sequence>
<feature type="transmembrane region" description="Helical" evidence="1">
    <location>
        <begin position="65"/>
        <end position="88"/>
    </location>
</feature>
<proteinExistence type="predicted"/>
<feature type="transmembrane region" description="Helical" evidence="1">
    <location>
        <begin position="225"/>
        <end position="247"/>
    </location>
</feature>
<dbReference type="InterPro" id="IPR017946">
    <property type="entry name" value="PLC-like_Pdiesterase_TIM-brl"/>
</dbReference>
<dbReference type="OrthoDB" id="9795622at2"/>
<reference evidence="3 4" key="1">
    <citation type="journal article" date="2011" name="Front. Microbiol.">
        <title>Genomic signatures of strain selection and enhancement in Bacillus atrophaeus var. globigii, a historical biowarfare simulant.</title>
        <authorList>
            <person name="Gibbons H.S."/>
            <person name="Broomall S.M."/>
            <person name="McNew L.A."/>
            <person name="Daligault H."/>
            <person name="Chapman C."/>
            <person name="Bruce D."/>
            <person name="Karavis M."/>
            <person name="Krepps M."/>
            <person name="McGregor P.A."/>
            <person name="Hong C."/>
            <person name="Park K.H."/>
            <person name="Akmal A."/>
            <person name="Feldman A."/>
            <person name="Lin J.S."/>
            <person name="Chang W.E."/>
            <person name="Higgs B.W."/>
            <person name="Demirev P."/>
            <person name="Lindquist J."/>
            <person name="Liem A."/>
            <person name="Fochler E."/>
            <person name="Read T.D."/>
            <person name="Tapia R."/>
            <person name="Johnson S."/>
            <person name="Bishop-Lilly K.A."/>
            <person name="Detter C."/>
            <person name="Han C."/>
            <person name="Sozhamannan S."/>
            <person name="Rosenzweig C.N."/>
            <person name="Skowronski E.W."/>
        </authorList>
    </citation>
    <scope>NUCLEOTIDE SEQUENCE [LARGE SCALE GENOMIC DNA]</scope>
    <source>
        <strain evidence="3 4">AK5</strain>
    </source>
</reference>
<feature type="transmembrane region" description="Helical" evidence="1">
    <location>
        <begin position="21"/>
        <end position="45"/>
    </location>
</feature>
<dbReference type="AlphaFoldDB" id="A0A432VSY1"/>
<accession>A0A432VSY1</accession>
<dbReference type="RefSeq" id="WP_126793031.1">
    <property type="nucleotide sequence ID" value="NZ_PIPI01000005.1"/>
</dbReference>
<dbReference type="PANTHER" id="PTHR46211">
    <property type="entry name" value="GLYCEROPHOSPHORYL DIESTER PHOSPHODIESTERASE"/>
    <property type="match status" value="1"/>
</dbReference>
<dbReference type="GO" id="GO:0006629">
    <property type="term" value="P:lipid metabolic process"/>
    <property type="evidence" value="ECO:0007669"/>
    <property type="project" value="InterPro"/>
</dbReference>
<dbReference type="PANTHER" id="PTHR46211:SF8">
    <property type="entry name" value="PHOSPHODIESTERASE"/>
    <property type="match status" value="1"/>
</dbReference>
<keyword evidence="1" id="KW-1133">Transmembrane helix</keyword>
<feature type="domain" description="GP-PDE" evidence="2">
    <location>
        <begin position="355"/>
        <end position="585"/>
    </location>
</feature>
<evidence type="ECO:0000256" key="1">
    <source>
        <dbReference type="SAM" id="Phobius"/>
    </source>
</evidence>
<name>A0A432VSY1_9GAMM</name>
<evidence type="ECO:0000313" key="3">
    <source>
        <dbReference type="EMBL" id="RUO19520.1"/>
    </source>
</evidence>
<feature type="transmembrane region" description="Helical" evidence="1">
    <location>
        <begin position="122"/>
        <end position="148"/>
    </location>
</feature>
<dbReference type="Gene3D" id="3.20.20.190">
    <property type="entry name" value="Phosphatidylinositol (PI) phosphodiesterase"/>
    <property type="match status" value="1"/>
</dbReference>
<dbReference type="InterPro" id="IPR030395">
    <property type="entry name" value="GP_PDE_dom"/>
</dbReference>
<protein>
    <recommendedName>
        <fullName evidence="2">GP-PDE domain-containing protein</fullName>
    </recommendedName>
</protein>
<dbReference type="EMBL" id="PIPI01000005">
    <property type="protein sequence ID" value="RUO19520.1"/>
    <property type="molecule type" value="Genomic_DNA"/>
</dbReference>
<keyword evidence="1" id="KW-0812">Transmembrane</keyword>
<dbReference type="Pfam" id="PF03009">
    <property type="entry name" value="GDPD"/>
    <property type="match status" value="1"/>
</dbReference>
<dbReference type="PROSITE" id="PS51704">
    <property type="entry name" value="GP_PDE"/>
    <property type="match status" value="1"/>
</dbReference>
<keyword evidence="4" id="KW-1185">Reference proteome</keyword>
<evidence type="ECO:0000259" key="2">
    <source>
        <dbReference type="PROSITE" id="PS51704"/>
    </source>
</evidence>
<dbReference type="Pfam" id="PF10110">
    <property type="entry name" value="GPDPase_memb"/>
    <property type="match status" value="1"/>
</dbReference>
<evidence type="ECO:0000313" key="4">
    <source>
        <dbReference type="Proteomes" id="UP000288212"/>
    </source>
</evidence>